<dbReference type="RefSeq" id="WP_123041066.1">
    <property type="nucleotide sequence ID" value="NZ_CP033433.1"/>
</dbReference>
<reference evidence="1 2" key="1">
    <citation type="submission" date="2018-10" db="EMBL/GenBank/DDBJ databases">
        <title>Genome Sequence of Cohnella sp.</title>
        <authorList>
            <person name="Srinivasan S."/>
            <person name="Kim M.K."/>
        </authorList>
    </citation>
    <scope>NUCLEOTIDE SEQUENCE [LARGE SCALE GENOMIC DNA]</scope>
    <source>
        <strain evidence="1 2">18JY8-7</strain>
    </source>
</reference>
<name>A0A3G3JXN6_9BACL</name>
<proteinExistence type="predicted"/>
<sequence length="151" mass="17692">MDDWRQQGWDWQQFQKSLFKQMPFIGKEVDLKGLDQFVQKAIQSYMPEAMLTQAGLPPMMVSSLDYELFETHRSIFVRCRPPEASLRGVRFFANSRKLRIEFGDHTEEIPLPSDINPSRTIARMEDGVLEIRMLKAGHSEPLQEIYVRDED</sequence>
<keyword evidence="2" id="KW-1185">Reference proteome</keyword>
<dbReference type="EMBL" id="CP033433">
    <property type="protein sequence ID" value="AYQ72984.1"/>
    <property type="molecule type" value="Genomic_DNA"/>
</dbReference>
<dbReference type="SUPFAM" id="SSF49764">
    <property type="entry name" value="HSP20-like chaperones"/>
    <property type="match status" value="1"/>
</dbReference>
<evidence type="ECO:0000313" key="2">
    <source>
        <dbReference type="Proteomes" id="UP000269097"/>
    </source>
</evidence>
<gene>
    <name evidence="1" type="ORF">EAV92_10665</name>
</gene>
<dbReference type="InterPro" id="IPR008978">
    <property type="entry name" value="HSP20-like_chaperone"/>
</dbReference>
<protein>
    <recommendedName>
        <fullName evidence="3">Hsp20/alpha crystallin family protein</fullName>
    </recommendedName>
</protein>
<dbReference type="Proteomes" id="UP000269097">
    <property type="component" value="Chromosome"/>
</dbReference>
<accession>A0A3G3JXN6</accession>
<dbReference type="AlphaFoldDB" id="A0A3G3JXN6"/>
<dbReference type="Gene3D" id="2.60.40.790">
    <property type="match status" value="1"/>
</dbReference>
<dbReference type="CDD" id="cd00298">
    <property type="entry name" value="ACD_sHsps_p23-like"/>
    <property type="match status" value="1"/>
</dbReference>
<organism evidence="1 2">
    <name type="scientific">Cohnella candidum</name>
    <dbReference type="NCBI Taxonomy" id="2674991"/>
    <lineage>
        <taxon>Bacteria</taxon>
        <taxon>Bacillati</taxon>
        <taxon>Bacillota</taxon>
        <taxon>Bacilli</taxon>
        <taxon>Bacillales</taxon>
        <taxon>Paenibacillaceae</taxon>
        <taxon>Cohnella</taxon>
    </lineage>
</organism>
<evidence type="ECO:0000313" key="1">
    <source>
        <dbReference type="EMBL" id="AYQ72984.1"/>
    </source>
</evidence>
<dbReference type="KEGG" id="coh:EAV92_10665"/>
<evidence type="ECO:0008006" key="3">
    <source>
        <dbReference type="Google" id="ProtNLM"/>
    </source>
</evidence>